<dbReference type="EMBL" id="JAWDGP010007856">
    <property type="protein sequence ID" value="KAK3702338.1"/>
    <property type="molecule type" value="Genomic_DNA"/>
</dbReference>
<keyword evidence="3" id="KW-1185">Reference proteome</keyword>
<accession>A0AAE1CK81</accession>
<sequence>MSSCDSPVPSESWSESSDCEPKDQTRILHESRPASQQASSATAPSSIHGGKQTQGFVESPATSDKNGKHHARLPGSTKHSAHHVRRRSFDSINTGELQGMNQNFVGGDAYRRNSVYPFTSTRRSSFYGVGKRGDRNDEMDEDPLSYLMSREQYSEDNVDMEPFGLDMYQSRIPVSADLDPVEKRGFDSISRWSGGVSGLSQNFVGPKRGDFNSFRRNPSRYVDSFFGNSLWQQSGSKRNFDSISNGPLNGLYQNHLSKKNNYTVHRWVPGGFRGDFILKRGSQELGDNIGTFEDAYRDIYDPPVQDKRSFDSISQGELSGIRQNHIGKRAFDSISTGSAFGTLGQNFVQKRRIDSLNSDPNFSNSYLNYKNKRDFEYDADTSKRFDSISTSSLDGMRQNFIQKRFPYSRYYSKDQDSDKTTLDPILISLLRGPFPHFVSRRSVESVDPGKSKQMKKRHFDSITKSSLGGMRQNFVSKKSSGFASRLRHILSNFPHKKSFDSVGFTRMGGMAQNFISKRILDSIHDGQIGGFNQNFIGKRNFDSIDTGHLSGIRQNFIGRKRFDSIGNTHFSGMGRNFVSKRYFDSINHNALGGMRQNFISKRHFDSLNSGPIGGFQQNFVSKRNFDSINNNKLHGMSQNFISKRLKYLAGKSRNKLQHTRENILRISDLMAQAEKEKETIDPATEDLTHDSSGTHHQNQVALAEPVDTPKTSHENNPNRDSMRMSQQDSEDMSSQNHAGTSISKDNHHR</sequence>
<dbReference type="AlphaFoldDB" id="A0AAE1CK81"/>
<feature type="compositionally biased region" description="Low complexity" evidence="1">
    <location>
        <begin position="723"/>
        <end position="735"/>
    </location>
</feature>
<feature type="region of interest" description="Disordered" evidence="1">
    <location>
        <begin position="1"/>
        <end position="87"/>
    </location>
</feature>
<proteinExistence type="predicted"/>
<evidence type="ECO:0000313" key="2">
    <source>
        <dbReference type="EMBL" id="KAK3702338.1"/>
    </source>
</evidence>
<feature type="compositionally biased region" description="Basic and acidic residues" evidence="1">
    <location>
        <begin position="19"/>
        <end position="32"/>
    </location>
</feature>
<feature type="compositionally biased region" description="Low complexity" evidence="1">
    <location>
        <begin position="1"/>
        <end position="16"/>
    </location>
</feature>
<name>A0AAE1CK81_9GAST</name>
<comment type="caution">
    <text evidence="2">The sequence shown here is derived from an EMBL/GenBank/DDBJ whole genome shotgun (WGS) entry which is preliminary data.</text>
</comment>
<reference evidence="2" key="1">
    <citation type="journal article" date="2023" name="G3 (Bethesda)">
        <title>A reference genome for the long-term kleptoplast-retaining sea slug Elysia crispata morphotype clarki.</title>
        <authorList>
            <person name="Eastman K.E."/>
            <person name="Pendleton A.L."/>
            <person name="Shaikh M.A."/>
            <person name="Suttiyut T."/>
            <person name="Ogas R."/>
            <person name="Tomko P."/>
            <person name="Gavelis G."/>
            <person name="Widhalm J.R."/>
            <person name="Wisecaver J.H."/>
        </authorList>
    </citation>
    <scope>NUCLEOTIDE SEQUENCE</scope>
    <source>
        <strain evidence="2">ECLA1</strain>
    </source>
</reference>
<dbReference type="Proteomes" id="UP001283361">
    <property type="component" value="Unassembled WGS sequence"/>
</dbReference>
<feature type="compositionally biased region" description="Basic and acidic residues" evidence="1">
    <location>
        <begin position="684"/>
        <end position="693"/>
    </location>
</feature>
<feature type="region of interest" description="Disordered" evidence="1">
    <location>
        <begin position="684"/>
        <end position="749"/>
    </location>
</feature>
<feature type="compositionally biased region" description="Low complexity" evidence="1">
    <location>
        <begin position="33"/>
        <end position="46"/>
    </location>
</feature>
<feature type="compositionally biased region" description="Basic and acidic residues" evidence="1">
    <location>
        <begin position="710"/>
        <end position="722"/>
    </location>
</feature>
<protein>
    <submittedName>
        <fullName evidence="2">Uncharacterized protein</fullName>
    </submittedName>
</protein>
<evidence type="ECO:0000313" key="3">
    <source>
        <dbReference type="Proteomes" id="UP001283361"/>
    </source>
</evidence>
<organism evidence="2 3">
    <name type="scientific">Elysia crispata</name>
    <name type="common">lettuce slug</name>
    <dbReference type="NCBI Taxonomy" id="231223"/>
    <lineage>
        <taxon>Eukaryota</taxon>
        <taxon>Metazoa</taxon>
        <taxon>Spiralia</taxon>
        <taxon>Lophotrochozoa</taxon>
        <taxon>Mollusca</taxon>
        <taxon>Gastropoda</taxon>
        <taxon>Heterobranchia</taxon>
        <taxon>Euthyneura</taxon>
        <taxon>Panpulmonata</taxon>
        <taxon>Sacoglossa</taxon>
        <taxon>Placobranchoidea</taxon>
        <taxon>Plakobranchidae</taxon>
        <taxon>Elysia</taxon>
    </lineage>
</organism>
<gene>
    <name evidence="2" type="ORF">RRG08_008726</name>
</gene>
<evidence type="ECO:0000256" key="1">
    <source>
        <dbReference type="SAM" id="MobiDB-lite"/>
    </source>
</evidence>
<feature type="compositionally biased region" description="Polar residues" evidence="1">
    <location>
        <begin position="51"/>
        <end position="64"/>
    </location>
</feature>